<organism evidence="2 3">
    <name type="scientific">Dendrobium nobile</name>
    <name type="common">Orchid</name>
    <dbReference type="NCBI Taxonomy" id="94219"/>
    <lineage>
        <taxon>Eukaryota</taxon>
        <taxon>Viridiplantae</taxon>
        <taxon>Streptophyta</taxon>
        <taxon>Embryophyta</taxon>
        <taxon>Tracheophyta</taxon>
        <taxon>Spermatophyta</taxon>
        <taxon>Magnoliopsida</taxon>
        <taxon>Liliopsida</taxon>
        <taxon>Asparagales</taxon>
        <taxon>Orchidaceae</taxon>
        <taxon>Epidendroideae</taxon>
        <taxon>Malaxideae</taxon>
        <taxon>Dendrobiinae</taxon>
        <taxon>Dendrobium</taxon>
    </lineage>
</organism>
<evidence type="ECO:0000313" key="3">
    <source>
        <dbReference type="Proteomes" id="UP000829196"/>
    </source>
</evidence>
<feature type="signal peptide" evidence="1">
    <location>
        <begin position="1"/>
        <end position="21"/>
    </location>
</feature>
<proteinExistence type="predicted"/>
<dbReference type="Proteomes" id="UP000829196">
    <property type="component" value="Unassembled WGS sequence"/>
</dbReference>
<dbReference type="Gene3D" id="3.40.1740.10">
    <property type="entry name" value="VC0467-like"/>
    <property type="match status" value="1"/>
</dbReference>
<dbReference type="PANTHER" id="PTHR31984">
    <property type="entry name" value="TRANSPORTER, PUTATIVE (DUF179)-RELATED"/>
    <property type="match status" value="1"/>
</dbReference>
<evidence type="ECO:0000256" key="1">
    <source>
        <dbReference type="SAM" id="SignalP"/>
    </source>
</evidence>
<comment type="caution">
    <text evidence="2">The sequence shown here is derived from an EMBL/GenBank/DDBJ whole genome shotgun (WGS) entry which is preliminary data.</text>
</comment>
<gene>
    <name evidence="2" type="ORF">KFK09_023895</name>
</gene>
<feature type="chain" id="PRO_5035890432" description="Thioredoxin domain-containing protein" evidence="1">
    <location>
        <begin position="22"/>
        <end position="1174"/>
    </location>
</feature>
<keyword evidence="1" id="KW-0732">Signal</keyword>
<dbReference type="InterPro" id="IPR003774">
    <property type="entry name" value="AlgH-like"/>
</dbReference>
<dbReference type="SMR" id="A0A8T3AC82"/>
<dbReference type="OrthoDB" id="1910803at2759"/>
<dbReference type="EMBL" id="JAGYWB010000017">
    <property type="protein sequence ID" value="KAI0493770.1"/>
    <property type="molecule type" value="Genomic_DNA"/>
</dbReference>
<reference evidence="2" key="1">
    <citation type="journal article" date="2022" name="Front. Genet.">
        <title>Chromosome-Scale Assembly of the Dendrobium nobile Genome Provides Insights Into the Molecular Mechanism of the Biosynthesis of the Medicinal Active Ingredient of Dendrobium.</title>
        <authorList>
            <person name="Xu Q."/>
            <person name="Niu S.-C."/>
            <person name="Li K.-L."/>
            <person name="Zheng P.-J."/>
            <person name="Zhang X.-J."/>
            <person name="Jia Y."/>
            <person name="Liu Y."/>
            <person name="Niu Y.-X."/>
            <person name="Yu L.-H."/>
            <person name="Chen D.-F."/>
            <person name="Zhang G.-Q."/>
        </authorList>
    </citation>
    <scope>NUCLEOTIDE SEQUENCE</scope>
    <source>
        <tissue evidence="2">Leaf</tissue>
    </source>
</reference>
<protein>
    <recommendedName>
        <fullName evidence="4">Thioredoxin domain-containing protein</fullName>
    </recommendedName>
</protein>
<dbReference type="PANTHER" id="PTHR31984:SF12">
    <property type="entry name" value="THIOREDOXIN DOMAIN-CONTAINING PROTEIN"/>
    <property type="match status" value="1"/>
</dbReference>
<dbReference type="Pfam" id="PF02622">
    <property type="entry name" value="DUF179"/>
    <property type="match status" value="1"/>
</dbReference>
<accession>A0A8T3AC82</accession>
<keyword evidence="3" id="KW-1185">Reference proteome</keyword>
<dbReference type="SUPFAM" id="SSF143456">
    <property type="entry name" value="VC0467-like"/>
    <property type="match status" value="1"/>
</dbReference>
<name>A0A8T3AC82_DENNO</name>
<dbReference type="Gene3D" id="3.40.30.10">
    <property type="entry name" value="Glutaredoxin"/>
    <property type="match status" value="2"/>
</dbReference>
<dbReference type="SUPFAM" id="SSF52833">
    <property type="entry name" value="Thioredoxin-like"/>
    <property type="match status" value="2"/>
</dbReference>
<sequence>MRETACLAAVVILSVLLSFSGVVVESAEKRGGDGSQSLNLEWQILTKKNFSSEIRLHPHVLLMVTIPWSGEALSLMKQLGKLVANQPGKLGHLRLMVVHKNSQKMLADVLGATDEINLYFYRQSISFKYHGRFAAEKILSSVNYFMSLKSEEVPLKPLYTQNEIKFFLKSTDKAILLIELCGWSSKLLRKKSIKNLTYAQMDYSENDEMFRSSLFAEVDERFPLDMKKNQKGLENEGLWMADSHWAGEFSWANSTVLEEMEYETADINLSCTEKEFEQFKSFFSKFNVVAREFFLSPETIRFGLISERSLLPYVGVSTMGAWLVMLQFNGCPSCSFTLKEGDDLRKILQEHHTPVRQLDVDRPNFDPTFPSNRPSVVLFIEKSKLALDALRKLEELYQPSYWMNKGTNHGYPLSPAAQVVSESQDPVVSVASGLHLMKDSLTANLVKIKDNMAIVINKGQSILSDRTASHAQANAVYDALLDFINKRNLNRIQESKISLLAKENGFQLLSDDFEVQIIDSSRYYKENKQLSDMNKHTVTSLGSQNYELHHYSPNEDSANKNDDLLAAIEVSAADDATQPALGDSEYDFKKHLESDTRDKSNLVNEDVKSCEQNDMGSLICHDAHSVLEQEVPSVGTCMEKDTVDAVGCSSSSRGGAEKLSLVDPVEGFGGYDGDQVDKDVIRKPSKEHIQHQPFQCSFFFIDGGYRLLNSLTGGSNIPSLVLLDPVEQQHYVFSEDRNVDYSSMFTFVEKFLNGSLSPYKPSASSILSSKEAPQPPFVNLDFHEVDAIPRVTTNTFCELVFGFNPCVTEKAIPTSQVKNLGAAWKTDVLVLFVSPWCGFCQRMKLLVREVYRAFKNLKNILTCDSSVVNLVCFEDNRGDVVEYNLPSIFLMDCAQSDCSSFLKSLRRNELYPELLLYPAQNKSAIPYDGDMLVVSIIKFLVSQGRNSLYLSKYEGYLWKHSLNNSKKKAMPHDASPFLTSKMNPHLNDSIVQNIGGNNHLPAESSSPNNLHNKAHYIVPGYILFATDKLREAIPFNNSTILVTLVNEGQVLQGLILNKPVMWDVFENMDHHWEPIKQAPISYGGPVRAQGLPLVSLARKPTEGYTKVIHGVYFGNPVITSMVIEGIKSGDRSCNDYWFFLGYASWKWNQFFDELAEGAWHLSDDPTGSLNWPNS</sequence>
<evidence type="ECO:0000313" key="2">
    <source>
        <dbReference type="EMBL" id="KAI0493770.1"/>
    </source>
</evidence>
<dbReference type="AlphaFoldDB" id="A0A8T3AC82"/>
<dbReference type="InterPro" id="IPR036249">
    <property type="entry name" value="Thioredoxin-like_sf"/>
</dbReference>
<evidence type="ECO:0008006" key="4">
    <source>
        <dbReference type="Google" id="ProtNLM"/>
    </source>
</evidence>